<keyword evidence="1" id="KW-0808">Transferase</keyword>
<sequence>MKKALCIGYVWPEPKTTAAGQRMLQLLEAFIHEGYQVTFVTTASKTPYSDDLSSLGVQTATISLNHESFDVFIQDLQPHAVVFDRFMVEEQFGWRVAENAPRALRILNTEDLHSLRKTRQLAHQKGEGFILETWMQQEMTKREMASIYRSDLTLLVSSYEMKILQTKLIIPPDLLYHLPFLLDTIDEGSPATWPSFKNRKDFICFGNGRHAPNIDAIAYLKKDIWPLIRQQLPEAKLCIFGAYLPQQVQEWHQPKAGFYVQGWVNDLDHELQGTRVNLAPLRFGAGIKGKLTQALQNGTPTITTSIGAEGMFTGEDLPVVVRNDAKSVAQAAIALYQDENEWYRMQSEGVNAINMEYDKKALLTPFFAKVNTLYQILREHRTANFIGSMLQHQTMASTKYMAKWIEEKNR</sequence>
<dbReference type="Pfam" id="PF13692">
    <property type="entry name" value="Glyco_trans_1_4"/>
    <property type="match status" value="1"/>
</dbReference>
<dbReference type="RefSeq" id="WP_054558010.1">
    <property type="nucleotide sequence ID" value="NZ_LDJX01000001.1"/>
</dbReference>
<protein>
    <submittedName>
        <fullName evidence="1">Putative glycosyltransferase</fullName>
    </submittedName>
</protein>
<evidence type="ECO:0000313" key="1">
    <source>
        <dbReference type="EMBL" id="KPM33480.1"/>
    </source>
</evidence>
<dbReference type="STRING" id="1300341.I595_383"/>
<dbReference type="PATRIC" id="fig|1300341.3.peg.383"/>
<dbReference type="Proteomes" id="UP000050280">
    <property type="component" value="Unassembled WGS sequence"/>
</dbReference>
<comment type="caution">
    <text evidence="1">The sequence shown here is derived from an EMBL/GenBank/DDBJ whole genome shotgun (WGS) entry which is preliminary data.</text>
</comment>
<name>A0A0P7AXG7_9FLAO</name>
<accession>A0A0P7AXG7</accession>
<dbReference type="SUPFAM" id="SSF53756">
    <property type="entry name" value="UDP-Glycosyltransferase/glycogen phosphorylase"/>
    <property type="match status" value="1"/>
</dbReference>
<dbReference type="Gene3D" id="3.40.50.2000">
    <property type="entry name" value="Glycogen Phosphorylase B"/>
    <property type="match status" value="1"/>
</dbReference>
<dbReference type="AlphaFoldDB" id="A0A0P7AXG7"/>
<keyword evidence="2" id="KW-1185">Reference proteome</keyword>
<organism evidence="1 2">
    <name type="scientific">Croceitalea dokdonensis DOKDO 023</name>
    <dbReference type="NCBI Taxonomy" id="1300341"/>
    <lineage>
        <taxon>Bacteria</taxon>
        <taxon>Pseudomonadati</taxon>
        <taxon>Bacteroidota</taxon>
        <taxon>Flavobacteriia</taxon>
        <taxon>Flavobacteriales</taxon>
        <taxon>Flavobacteriaceae</taxon>
        <taxon>Croceitalea</taxon>
    </lineage>
</organism>
<gene>
    <name evidence="1" type="ORF">I595_383</name>
</gene>
<evidence type="ECO:0000313" key="2">
    <source>
        <dbReference type="Proteomes" id="UP000050280"/>
    </source>
</evidence>
<dbReference type="GO" id="GO:0016740">
    <property type="term" value="F:transferase activity"/>
    <property type="evidence" value="ECO:0007669"/>
    <property type="project" value="UniProtKB-KW"/>
</dbReference>
<dbReference type="EMBL" id="LDJX01000001">
    <property type="protein sequence ID" value="KPM33480.1"/>
    <property type="molecule type" value="Genomic_DNA"/>
</dbReference>
<reference evidence="1 2" key="1">
    <citation type="submission" date="2015-09" db="EMBL/GenBank/DDBJ databases">
        <title>Genome sequence of the marine flavobacterium Croceitalea dokdonensis DOKDO 023 that contains proton- and sodium-pumping rhodopsins.</title>
        <authorList>
            <person name="Kwon S.-K."/>
            <person name="Lee H.K."/>
            <person name="Kwak M.-J."/>
            <person name="Kim J.F."/>
        </authorList>
    </citation>
    <scope>NUCLEOTIDE SEQUENCE [LARGE SCALE GENOMIC DNA]</scope>
    <source>
        <strain evidence="1 2">DOKDO 023</strain>
    </source>
</reference>
<proteinExistence type="predicted"/>